<keyword evidence="2" id="KW-0560">Oxidoreductase</keyword>
<dbReference type="InterPro" id="IPR002347">
    <property type="entry name" value="SDR_fam"/>
</dbReference>
<protein>
    <recommendedName>
        <fullName evidence="5">Short chain dehydrogenase</fullName>
    </recommendedName>
</protein>
<evidence type="ECO:0000256" key="1">
    <source>
        <dbReference type="ARBA" id="ARBA00006484"/>
    </source>
</evidence>
<dbReference type="Gene3D" id="3.40.50.720">
    <property type="entry name" value="NAD(P)-binding Rossmann-like Domain"/>
    <property type="match status" value="1"/>
</dbReference>
<dbReference type="GO" id="GO:0016491">
    <property type="term" value="F:oxidoreductase activity"/>
    <property type="evidence" value="ECO:0007669"/>
    <property type="project" value="UniProtKB-KW"/>
</dbReference>
<dbReference type="SUPFAM" id="SSF51735">
    <property type="entry name" value="NAD(P)-binding Rossmann-fold domains"/>
    <property type="match status" value="1"/>
</dbReference>
<reference evidence="3 4" key="1">
    <citation type="journal article" date="2016" name="Genome Announc.">
        <title>Draft Whole-Genome Sequence of Trichoderma gamsii T6085, a Promising Biocontrol Agent of Fusarium Head Blight on Wheat.</title>
        <authorList>
            <person name="Baroncelli R."/>
            <person name="Zapparata A."/>
            <person name="Piaggeschi G."/>
            <person name="Sarrocco S."/>
            <person name="Vannacci G."/>
        </authorList>
    </citation>
    <scope>NUCLEOTIDE SEQUENCE [LARGE SCALE GENOMIC DNA]</scope>
    <source>
        <strain evidence="3 4">T6085</strain>
    </source>
</reference>
<dbReference type="GeneID" id="29980745"/>
<dbReference type="Proteomes" id="UP000054821">
    <property type="component" value="Unassembled WGS sequence"/>
</dbReference>
<comment type="caution">
    <text evidence="3">The sequence shown here is derived from an EMBL/GenBank/DDBJ whole genome shotgun (WGS) entry which is preliminary data.</text>
</comment>
<organism evidence="3 4">
    <name type="scientific">Trichoderma gamsii</name>
    <dbReference type="NCBI Taxonomy" id="398673"/>
    <lineage>
        <taxon>Eukaryota</taxon>
        <taxon>Fungi</taxon>
        <taxon>Dikarya</taxon>
        <taxon>Ascomycota</taxon>
        <taxon>Pezizomycotina</taxon>
        <taxon>Sordariomycetes</taxon>
        <taxon>Hypocreomycetidae</taxon>
        <taxon>Hypocreales</taxon>
        <taxon>Hypocreaceae</taxon>
        <taxon>Trichoderma</taxon>
    </lineage>
</organism>
<evidence type="ECO:0000256" key="2">
    <source>
        <dbReference type="ARBA" id="ARBA00023002"/>
    </source>
</evidence>
<name>A0A2P4ZS86_9HYPO</name>
<evidence type="ECO:0000313" key="4">
    <source>
        <dbReference type="Proteomes" id="UP000054821"/>
    </source>
</evidence>
<accession>A0A2P4ZS86</accession>
<dbReference type="PANTHER" id="PTHR43115:SF4">
    <property type="entry name" value="DEHYDROGENASE_REDUCTASE SDR FAMILY MEMBER 11"/>
    <property type="match status" value="1"/>
</dbReference>
<dbReference type="RefSeq" id="XP_018666127.1">
    <property type="nucleotide sequence ID" value="XM_018800662.1"/>
</dbReference>
<keyword evidence="4" id="KW-1185">Reference proteome</keyword>
<comment type="similarity">
    <text evidence="1">Belongs to the short-chain dehydrogenases/reductases (SDR) family.</text>
</comment>
<dbReference type="STRING" id="398673.A0A2P4ZS86"/>
<proteinExistence type="inferred from homology"/>
<dbReference type="EMBL" id="JPDN02000011">
    <property type="protein sequence ID" value="PON27160.1"/>
    <property type="molecule type" value="Genomic_DNA"/>
</dbReference>
<evidence type="ECO:0000313" key="3">
    <source>
        <dbReference type="EMBL" id="PON27160.1"/>
    </source>
</evidence>
<dbReference type="Pfam" id="PF00106">
    <property type="entry name" value="adh_short"/>
    <property type="match status" value="1"/>
</dbReference>
<dbReference type="AlphaFoldDB" id="A0A2P4ZS86"/>
<evidence type="ECO:0008006" key="5">
    <source>
        <dbReference type="Google" id="ProtNLM"/>
    </source>
</evidence>
<dbReference type="CDD" id="cd05233">
    <property type="entry name" value="SDR_c"/>
    <property type="match status" value="1"/>
</dbReference>
<sequence>MSFPSPTTIFHNNPSPFIDPTQQHLSAAGRIVLVTGGGTTIGKAIVEAFAKAKADHIFLVGRRLNLLIVVEQKLSKLYPQTKFHAIQTDIAKEDEVKGLFQEINNVGFLDILVANAGYLPEPGKSAATETSDWWKGYEINVLGTYLLAKYFINQSQVPRGKPVFIGVNTSANHLGPAAGPTSGYLTSKIAAASVVEFFQAEYPDIRAFNVAPGLVSSDMSAKSNVEGYAFDDSPSLMANFAVWLAGPDSDFLKGRFVWANWDVEELIAAKDKIAANPEQLHVTVGGWQEGYAKLK</sequence>
<dbReference type="InterPro" id="IPR036291">
    <property type="entry name" value="NAD(P)-bd_dom_sf"/>
</dbReference>
<dbReference type="PRINTS" id="PR00081">
    <property type="entry name" value="GDHRDH"/>
</dbReference>
<gene>
    <name evidence="3" type="ORF">TGAM01_v204109</name>
</gene>
<dbReference type="PANTHER" id="PTHR43115">
    <property type="entry name" value="DEHYDROGENASE/REDUCTASE SDR FAMILY MEMBER 11"/>
    <property type="match status" value="1"/>
</dbReference>